<feature type="transmembrane region" description="Helical" evidence="7">
    <location>
        <begin position="58"/>
        <end position="78"/>
    </location>
</feature>
<evidence type="ECO:0000259" key="8">
    <source>
        <dbReference type="PROSITE" id="PS50850"/>
    </source>
</evidence>
<dbReference type="InterPro" id="IPR020846">
    <property type="entry name" value="MFS_dom"/>
</dbReference>
<dbReference type="AlphaFoldDB" id="A0A0R1UAU2"/>
<comment type="subcellular location">
    <subcellularLocation>
        <location evidence="1">Cell membrane</location>
        <topology evidence="1">Multi-pass membrane protein</topology>
    </subcellularLocation>
</comment>
<dbReference type="Proteomes" id="UP000050816">
    <property type="component" value="Unassembled WGS sequence"/>
</dbReference>
<evidence type="ECO:0000256" key="3">
    <source>
        <dbReference type="ARBA" id="ARBA00022475"/>
    </source>
</evidence>
<keyword evidence="5 7" id="KW-1133">Transmembrane helix</keyword>
<feature type="transmembrane region" description="Helical" evidence="7">
    <location>
        <begin position="448"/>
        <end position="467"/>
    </location>
</feature>
<dbReference type="PROSITE" id="PS50850">
    <property type="entry name" value="MFS"/>
    <property type="match status" value="1"/>
</dbReference>
<feature type="transmembrane region" description="Helical" evidence="7">
    <location>
        <begin position="152"/>
        <end position="172"/>
    </location>
</feature>
<evidence type="ECO:0000256" key="4">
    <source>
        <dbReference type="ARBA" id="ARBA00022692"/>
    </source>
</evidence>
<protein>
    <submittedName>
        <fullName evidence="9">MFS family major facilitator transporter</fullName>
    </submittedName>
</protein>
<feature type="transmembrane region" description="Helical" evidence="7">
    <location>
        <begin position="367"/>
        <end position="385"/>
    </location>
</feature>
<feature type="transmembrane region" description="Helical" evidence="7">
    <location>
        <begin position="237"/>
        <end position="256"/>
    </location>
</feature>
<dbReference type="NCBIfam" id="TIGR00711">
    <property type="entry name" value="efflux_EmrB"/>
    <property type="match status" value="1"/>
</dbReference>
<dbReference type="GO" id="GO:0022857">
    <property type="term" value="F:transmembrane transporter activity"/>
    <property type="evidence" value="ECO:0007669"/>
    <property type="project" value="InterPro"/>
</dbReference>
<evidence type="ECO:0000256" key="1">
    <source>
        <dbReference type="ARBA" id="ARBA00004651"/>
    </source>
</evidence>
<organism evidence="9 10">
    <name type="scientific">Limosilactobacillus ingluviei DSM 15946</name>
    <dbReference type="NCBI Taxonomy" id="1423760"/>
    <lineage>
        <taxon>Bacteria</taxon>
        <taxon>Bacillati</taxon>
        <taxon>Bacillota</taxon>
        <taxon>Bacilli</taxon>
        <taxon>Lactobacillales</taxon>
        <taxon>Lactobacillaceae</taxon>
        <taxon>Limosilactobacillus</taxon>
    </lineage>
</organism>
<dbReference type="Gene3D" id="1.20.1250.20">
    <property type="entry name" value="MFS general substrate transporter like domains"/>
    <property type="match status" value="1"/>
</dbReference>
<evidence type="ECO:0000256" key="5">
    <source>
        <dbReference type="ARBA" id="ARBA00022989"/>
    </source>
</evidence>
<dbReference type="InterPro" id="IPR004638">
    <property type="entry name" value="EmrB-like"/>
</dbReference>
<dbReference type="Gene3D" id="1.20.1720.10">
    <property type="entry name" value="Multidrug resistance protein D"/>
    <property type="match status" value="1"/>
</dbReference>
<dbReference type="GO" id="GO:0005886">
    <property type="term" value="C:plasma membrane"/>
    <property type="evidence" value="ECO:0007669"/>
    <property type="project" value="UniProtKB-SubCell"/>
</dbReference>
<evidence type="ECO:0000313" key="9">
    <source>
        <dbReference type="EMBL" id="KRL88346.1"/>
    </source>
</evidence>
<feature type="transmembrane region" description="Helical" evidence="7">
    <location>
        <begin position="305"/>
        <end position="331"/>
    </location>
</feature>
<feature type="transmembrane region" description="Helical" evidence="7">
    <location>
        <begin position="277"/>
        <end position="299"/>
    </location>
</feature>
<comment type="caution">
    <text evidence="9">The sequence shown here is derived from an EMBL/GenBank/DDBJ whole genome shotgun (WGS) entry which is preliminary data.</text>
</comment>
<feature type="transmembrane region" description="Helical" evidence="7">
    <location>
        <begin position="90"/>
        <end position="113"/>
    </location>
</feature>
<feature type="transmembrane region" description="Helical" evidence="7">
    <location>
        <begin position="21"/>
        <end position="38"/>
    </location>
</feature>
<keyword evidence="2" id="KW-0813">Transport</keyword>
<dbReference type="PATRIC" id="fig|1423760.3.peg.301"/>
<proteinExistence type="predicted"/>
<dbReference type="RefSeq" id="WP_056955335.1">
    <property type="nucleotide sequence ID" value="NZ_AZFK01000077.1"/>
</dbReference>
<evidence type="ECO:0000313" key="10">
    <source>
        <dbReference type="Proteomes" id="UP000050816"/>
    </source>
</evidence>
<keyword evidence="6 7" id="KW-0472">Membrane</keyword>
<dbReference type="CDD" id="cd17503">
    <property type="entry name" value="MFS_LmrB_MDR_like"/>
    <property type="match status" value="1"/>
</dbReference>
<dbReference type="PRINTS" id="PR01036">
    <property type="entry name" value="TCRTETB"/>
</dbReference>
<evidence type="ECO:0000256" key="7">
    <source>
        <dbReference type="SAM" id="Phobius"/>
    </source>
</evidence>
<reference evidence="9 10" key="1">
    <citation type="journal article" date="2015" name="Genome Announc.">
        <title>Expanding the biotechnology potential of lactobacilli through comparative genomics of 213 strains and associated genera.</title>
        <authorList>
            <person name="Sun Z."/>
            <person name="Harris H.M."/>
            <person name="McCann A."/>
            <person name="Guo C."/>
            <person name="Argimon S."/>
            <person name="Zhang W."/>
            <person name="Yang X."/>
            <person name="Jeffery I.B."/>
            <person name="Cooney J.C."/>
            <person name="Kagawa T.F."/>
            <person name="Liu W."/>
            <person name="Song Y."/>
            <person name="Salvetti E."/>
            <person name="Wrobel A."/>
            <person name="Rasinkangas P."/>
            <person name="Parkhill J."/>
            <person name="Rea M.C."/>
            <person name="O'Sullivan O."/>
            <person name="Ritari J."/>
            <person name="Douillard F.P."/>
            <person name="Paul Ross R."/>
            <person name="Yang R."/>
            <person name="Briner A.E."/>
            <person name="Felis G.E."/>
            <person name="de Vos W.M."/>
            <person name="Barrangou R."/>
            <person name="Klaenhammer T.R."/>
            <person name="Caufield P.W."/>
            <person name="Cui Y."/>
            <person name="Zhang H."/>
            <person name="O'Toole P.W."/>
        </authorList>
    </citation>
    <scope>NUCLEOTIDE SEQUENCE [LARGE SCALE GENOMIC DNA]</scope>
    <source>
        <strain evidence="9 10">DSM 15946</strain>
    </source>
</reference>
<feature type="transmembrane region" description="Helical" evidence="7">
    <location>
        <begin position="343"/>
        <end position="361"/>
    </location>
</feature>
<keyword evidence="3" id="KW-1003">Cell membrane</keyword>
<feature type="transmembrane region" description="Helical" evidence="7">
    <location>
        <begin position="178"/>
        <end position="198"/>
    </location>
</feature>
<name>A0A0R1UAU2_9LACO</name>
<feature type="domain" description="Major facilitator superfamily (MFS) profile" evidence="8">
    <location>
        <begin position="24"/>
        <end position="472"/>
    </location>
</feature>
<evidence type="ECO:0000256" key="2">
    <source>
        <dbReference type="ARBA" id="ARBA00022448"/>
    </source>
</evidence>
<gene>
    <name evidence="9" type="ORF">FC43_GL000283</name>
</gene>
<keyword evidence="4 7" id="KW-0812">Transmembrane</keyword>
<dbReference type="PANTHER" id="PTHR42718">
    <property type="entry name" value="MAJOR FACILITATOR SUPERFAMILY MULTIDRUG TRANSPORTER MFSC"/>
    <property type="match status" value="1"/>
</dbReference>
<evidence type="ECO:0000256" key="6">
    <source>
        <dbReference type="ARBA" id="ARBA00023136"/>
    </source>
</evidence>
<dbReference type="PANTHER" id="PTHR42718:SF43">
    <property type="entry name" value="LINCOMYCIN RESISTANCE PROTEIN LMRB"/>
    <property type="match status" value="1"/>
</dbReference>
<accession>A0A0R1UAU2</accession>
<sequence>MENVESQARPQMAVRHRVRHPKLAMVSMLLGAFVGMFSETSLNIALPKLGEAFGMSAATLQWLVTGYMLVIGIIMPLSSIIAKWFSTRKIIIFALVIFILGSIISALAPSFVVLLAGRMIQGIGTGLILPLMFAVAMQIFPPEKLGAVNGTMALVIMFAPAIGPTLTGVILGVASWRWIFWFFLPFLVIALLFALFELENVGELTKPHVDGLSILESIIGFSGIVAGASLASRYGWGSWQTLGSLIVGIVVLAAYARRQLHLANPILNLQVLKNKDFTVGTLVVMLDFAIILSAMYLMPQYIQNGIGIAVALTGAIMLPGGIVNAVTSAVAGRMYDNIGAKKPALVGLVIALVGALMLAVASDHAKIGYIIAAHVILMIGAPLAMSPAQTAALNALSGREAGDGSTILNTVQQVIGALATALATSCLELGRHAASGSAQARFTAGAHVGFYFTLALIIITLVVATQLKGRPVGHSIKLDK</sequence>
<feature type="transmembrane region" description="Helical" evidence="7">
    <location>
        <begin position="210"/>
        <end position="231"/>
    </location>
</feature>
<dbReference type="EMBL" id="AZFK01000077">
    <property type="protein sequence ID" value="KRL88346.1"/>
    <property type="molecule type" value="Genomic_DNA"/>
</dbReference>
<dbReference type="InterPro" id="IPR036259">
    <property type="entry name" value="MFS_trans_sf"/>
</dbReference>
<dbReference type="InterPro" id="IPR011701">
    <property type="entry name" value="MFS"/>
</dbReference>
<dbReference type="Pfam" id="PF07690">
    <property type="entry name" value="MFS_1"/>
    <property type="match status" value="1"/>
</dbReference>
<dbReference type="SUPFAM" id="SSF103473">
    <property type="entry name" value="MFS general substrate transporter"/>
    <property type="match status" value="1"/>
</dbReference>
<feature type="transmembrane region" description="Helical" evidence="7">
    <location>
        <begin position="119"/>
        <end position="140"/>
    </location>
</feature>